<name>A0A4W4FN46_ELEEL</name>
<evidence type="ECO:0000256" key="2">
    <source>
        <dbReference type="ARBA" id="ARBA00022527"/>
    </source>
</evidence>
<organism evidence="12 13">
    <name type="scientific">Electrophorus electricus</name>
    <name type="common">Electric eel</name>
    <name type="synonym">Gymnotus electricus</name>
    <dbReference type="NCBI Taxonomy" id="8005"/>
    <lineage>
        <taxon>Eukaryota</taxon>
        <taxon>Metazoa</taxon>
        <taxon>Chordata</taxon>
        <taxon>Craniata</taxon>
        <taxon>Vertebrata</taxon>
        <taxon>Euteleostomi</taxon>
        <taxon>Actinopterygii</taxon>
        <taxon>Neopterygii</taxon>
        <taxon>Teleostei</taxon>
        <taxon>Ostariophysi</taxon>
        <taxon>Gymnotiformes</taxon>
        <taxon>Gymnotoidei</taxon>
        <taxon>Gymnotidae</taxon>
        <taxon>Electrophorus</taxon>
    </lineage>
</organism>
<dbReference type="PROSITE" id="PS00107">
    <property type="entry name" value="PROTEIN_KINASE_ATP"/>
    <property type="match status" value="1"/>
</dbReference>
<protein>
    <recommendedName>
        <fullName evidence="1">non-specific serine/threonine protein kinase</fullName>
        <ecNumber evidence="1">2.7.11.1</ecNumber>
    </recommendedName>
</protein>
<dbReference type="PANTHER" id="PTHR44329:SF285">
    <property type="entry name" value="V-MOS MOLONEY MURINE SARCOMA VIRAL ONCO HOMOLOG"/>
    <property type="match status" value="1"/>
</dbReference>
<dbReference type="GO" id="GO:0004674">
    <property type="term" value="F:protein serine/threonine kinase activity"/>
    <property type="evidence" value="ECO:0007669"/>
    <property type="project" value="UniProtKB-KW"/>
</dbReference>
<reference evidence="12" key="5">
    <citation type="submission" date="2025-09" db="UniProtKB">
        <authorList>
            <consortium name="Ensembl"/>
        </authorList>
    </citation>
    <scope>IDENTIFICATION</scope>
</reference>
<dbReference type="Proteomes" id="UP000314983">
    <property type="component" value="Chromosome 15"/>
</dbReference>
<dbReference type="FunFam" id="3.30.200.20:FF:000316">
    <property type="entry name" value="Proto-oncogene serine/threonine-protein kinase mos"/>
    <property type="match status" value="1"/>
</dbReference>
<keyword evidence="6 9" id="KW-0067">ATP-binding</keyword>
<evidence type="ECO:0000256" key="7">
    <source>
        <dbReference type="ARBA" id="ARBA00047899"/>
    </source>
</evidence>
<comment type="catalytic activity">
    <reaction evidence="8">
        <text>L-seryl-[protein] + ATP = O-phospho-L-seryl-[protein] + ADP + H(+)</text>
        <dbReference type="Rhea" id="RHEA:17989"/>
        <dbReference type="Rhea" id="RHEA-COMP:9863"/>
        <dbReference type="Rhea" id="RHEA-COMP:11604"/>
        <dbReference type="ChEBI" id="CHEBI:15378"/>
        <dbReference type="ChEBI" id="CHEBI:29999"/>
        <dbReference type="ChEBI" id="CHEBI:30616"/>
        <dbReference type="ChEBI" id="CHEBI:83421"/>
        <dbReference type="ChEBI" id="CHEBI:456216"/>
        <dbReference type="EC" id="2.7.11.1"/>
    </reaction>
</comment>
<feature type="domain" description="Protein kinase" evidence="11">
    <location>
        <begin position="60"/>
        <end position="332"/>
    </location>
</feature>
<dbReference type="CDD" id="cd13979">
    <property type="entry name" value="STKc_Mos"/>
    <property type="match status" value="1"/>
</dbReference>
<dbReference type="FunFam" id="1.10.510.10:FF:000490">
    <property type="entry name" value="Proto-oncogene serine/threonine-protein kinase mos"/>
    <property type="match status" value="1"/>
</dbReference>
<evidence type="ECO:0000256" key="9">
    <source>
        <dbReference type="PROSITE-ProRule" id="PRU10141"/>
    </source>
</evidence>
<comment type="similarity">
    <text evidence="10">Belongs to the protein kinase superfamily.</text>
</comment>
<dbReference type="GO" id="GO:0005524">
    <property type="term" value="F:ATP binding"/>
    <property type="evidence" value="ECO:0007669"/>
    <property type="project" value="UniProtKB-UniRule"/>
</dbReference>
<keyword evidence="4 9" id="KW-0547">Nucleotide-binding</keyword>
<keyword evidence="2 10" id="KW-0723">Serine/threonine-protein kinase</keyword>
<keyword evidence="5" id="KW-0418">Kinase</keyword>
<reference evidence="12" key="4">
    <citation type="submission" date="2025-08" db="UniProtKB">
        <authorList>
            <consortium name="Ensembl"/>
        </authorList>
    </citation>
    <scope>IDENTIFICATION</scope>
</reference>
<evidence type="ECO:0000256" key="4">
    <source>
        <dbReference type="ARBA" id="ARBA00022741"/>
    </source>
</evidence>
<dbReference type="InterPro" id="IPR051681">
    <property type="entry name" value="Ser/Thr_Kinases-Pseudokinases"/>
</dbReference>
<evidence type="ECO:0000256" key="5">
    <source>
        <dbReference type="ARBA" id="ARBA00022777"/>
    </source>
</evidence>
<dbReference type="Gene3D" id="3.30.200.20">
    <property type="entry name" value="Phosphorylase Kinase, domain 1"/>
    <property type="match status" value="1"/>
</dbReference>
<dbReference type="AlphaFoldDB" id="A0A4W4FN46"/>
<dbReference type="PIRSF" id="PIRSF000654">
    <property type="entry name" value="Integrin-linked_kinase"/>
    <property type="match status" value="1"/>
</dbReference>
<dbReference type="GeneTree" id="ENSGT00940000160233"/>
<dbReference type="Ensembl" id="ENSEEET00000025715.2">
    <property type="protein sequence ID" value="ENSEEEP00000025421.2"/>
    <property type="gene ID" value="ENSEEEG00000012338.2"/>
</dbReference>
<comment type="catalytic activity">
    <reaction evidence="7">
        <text>L-threonyl-[protein] + ATP = O-phospho-L-threonyl-[protein] + ADP + H(+)</text>
        <dbReference type="Rhea" id="RHEA:46608"/>
        <dbReference type="Rhea" id="RHEA-COMP:11060"/>
        <dbReference type="Rhea" id="RHEA-COMP:11605"/>
        <dbReference type="ChEBI" id="CHEBI:15378"/>
        <dbReference type="ChEBI" id="CHEBI:30013"/>
        <dbReference type="ChEBI" id="CHEBI:30616"/>
        <dbReference type="ChEBI" id="CHEBI:61977"/>
        <dbReference type="ChEBI" id="CHEBI:456216"/>
        <dbReference type="EC" id="2.7.11.1"/>
    </reaction>
</comment>
<dbReference type="PROSITE" id="PS00108">
    <property type="entry name" value="PROTEIN_KINASE_ST"/>
    <property type="match status" value="1"/>
</dbReference>
<dbReference type="Gene3D" id="1.10.510.10">
    <property type="entry name" value="Transferase(Phosphotransferase) domain 1"/>
    <property type="match status" value="1"/>
</dbReference>
<dbReference type="SUPFAM" id="SSF56112">
    <property type="entry name" value="Protein kinase-like (PK-like)"/>
    <property type="match status" value="1"/>
</dbReference>
<dbReference type="InterPro" id="IPR017441">
    <property type="entry name" value="Protein_kinase_ATP_BS"/>
</dbReference>
<evidence type="ECO:0000313" key="12">
    <source>
        <dbReference type="Ensembl" id="ENSEEEP00000025421.2"/>
    </source>
</evidence>
<dbReference type="SMART" id="SM00220">
    <property type="entry name" value="S_TKc"/>
    <property type="match status" value="1"/>
</dbReference>
<dbReference type="OMA" id="WQMTTKE"/>
<dbReference type="GeneID" id="113591753"/>
<reference evidence="13" key="1">
    <citation type="journal article" date="2014" name="Science">
        <title>Nonhuman genetics. Genomic basis for the convergent evolution of electric organs.</title>
        <authorList>
            <person name="Gallant J.R."/>
            <person name="Traeger L.L."/>
            <person name="Volkening J.D."/>
            <person name="Moffett H."/>
            <person name="Chen P.H."/>
            <person name="Novina C.D."/>
            <person name="Phillips G.N.Jr."/>
            <person name="Anand R."/>
            <person name="Wells G.B."/>
            <person name="Pinch M."/>
            <person name="Guth R."/>
            <person name="Unguez G.A."/>
            <person name="Albert J.S."/>
            <person name="Zakon H.H."/>
            <person name="Samanta M.P."/>
            <person name="Sussman M.R."/>
        </authorList>
    </citation>
    <scope>NUCLEOTIDE SEQUENCE [LARGE SCALE GENOMIC DNA]</scope>
</reference>
<evidence type="ECO:0000256" key="6">
    <source>
        <dbReference type="ARBA" id="ARBA00022840"/>
    </source>
</evidence>
<evidence type="ECO:0000256" key="8">
    <source>
        <dbReference type="ARBA" id="ARBA00048679"/>
    </source>
</evidence>
<dbReference type="InterPro" id="IPR011009">
    <property type="entry name" value="Kinase-like_dom_sf"/>
</dbReference>
<evidence type="ECO:0000256" key="10">
    <source>
        <dbReference type="RuleBase" id="RU000304"/>
    </source>
</evidence>
<reference evidence="12" key="3">
    <citation type="submission" date="2020-05" db="EMBL/GenBank/DDBJ databases">
        <title>Electrophorus electricus (electric eel) genome, fEleEle1, primary haplotype.</title>
        <authorList>
            <person name="Myers G."/>
            <person name="Meyer A."/>
            <person name="Fedrigo O."/>
            <person name="Formenti G."/>
            <person name="Rhie A."/>
            <person name="Tracey A."/>
            <person name="Sims Y."/>
            <person name="Jarvis E.D."/>
        </authorList>
    </citation>
    <scope>NUCLEOTIDE SEQUENCE [LARGE SCALE GENOMIC DNA]</scope>
</reference>
<dbReference type="Pfam" id="PF00069">
    <property type="entry name" value="Pkinase"/>
    <property type="match status" value="1"/>
</dbReference>
<keyword evidence="3" id="KW-0808">Transferase</keyword>
<dbReference type="PANTHER" id="PTHR44329">
    <property type="entry name" value="SERINE/THREONINE-PROTEIN KINASE TNNI3K-RELATED"/>
    <property type="match status" value="1"/>
</dbReference>
<proteinExistence type="inferred from homology"/>
<feature type="binding site" evidence="9">
    <location>
        <position position="87"/>
    </location>
    <ligand>
        <name>ATP</name>
        <dbReference type="ChEBI" id="CHEBI:30616"/>
    </ligand>
</feature>
<dbReference type="RefSeq" id="XP_026888184.2">
    <property type="nucleotide sequence ID" value="XM_027032383.2"/>
</dbReference>
<dbReference type="STRING" id="8005.ENSEEEP00000025421"/>
<evidence type="ECO:0000256" key="3">
    <source>
        <dbReference type="ARBA" id="ARBA00022679"/>
    </source>
</evidence>
<dbReference type="InterPro" id="IPR000719">
    <property type="entry name" value="Prot_kinase_dom"/>
</dbReference>
<evidence type="ECO:0000313" key="13">
    <source>
        <dbReference type="Proteomes" id="UP000314983"/>
    </source>
</evidence>
<accession>A0A4W4FN46</accession>
<sequence>MPSPVPVTRILRRDLGVKLGACSSPLTRCVGGSRLRVPASAFPGDTARRLWSSAVNWRELQGLEPIGSGGFGLVFKARYFGETVAVKRVKCAKNKLASRQSFWAELNSAHLRHKNLVRVIAATTHSPTDEVMDDSIGTIIMEFAGSLNLQQVIYGDAEPLHVDQCVRYSADIACALQHLHAHNVVHLDLKPANVLVSKDGVCKLADFGCSMKIDLSRDAASRLHEIGGTYTHRAPELLKGEEVTALVDIYSFGITLWQLLTREPPYAGDRQHVLYAVVAYNLRPDLARDVWTRSARGRWLKELVSRCWSAEPGLRPTASQLVTELSTAVNSF</sequence>
<evidence type="ECO:0000256" key="1">
    <source>
        <dbReference type="ARBA" id="ARBA00012513"/>
    </source>
</evidence>
<dbReference type="InterPro" id="IPR008271">
    <property type="entry name" value="Ser/Thr_kinase_AS"/>
</dbReference>
<dbReference type="PROSITE" id="PS50011">
    <property type="entry name" value="PROTEIN_KINASE_DOM"/>
    <property type="match status" value="1"/>
</dbReference>
<gene>
    <name evidence="12" type="primary">MOS</name>
</gene>
<keyword evidence="13" id="KW-1185">Reference proteome</keyword>
<reference evidence="13" key="2">
    <citation type="journal article" date="2017" name="Sci. Adv.">
        <title>A tail of two voltages: Proteomic comparison of the three electric organs of the electric eel.</title>
        <authorList>
            <person name="Traeger L.L."/>
            <person name="Sabat G."/>
            <person name="Barrett-Wilt G.A."/>
            <person name="Wells G.B."/>
            <person name="Sussman M.R."/>
        </authorList>
    </citation>
    <scope>NUCLEOTIDE SEQUENCE [LARGE SCALE GENOMIC DNA]</scope>
</reference>
<evidence type="ECO:0000259" key="11">
    <source>
        <dbReference type="PROSITE" id="PS50011"/>
    </source>
</evidence>
<dbReference type="EC" id="2.7.11.1" evidence="1"/>